<sequence length="362" mass="40115">MKTFKAFVLSLPFIFASVAANAVNGYDVKQVQTNHSSFYQIGNNWYERGSDDSHKFVFQEFSRDAWSVYLYDSARNVSLRLDLWLKKVFYSPGKNWNGNHLYTITGSSASQIALNGPTLYQHGSYGGYAVRLVKGSYRLNVLRARGIKNDDITSIRVPDGFQIDTYQHDNFGGWKQSYVVDVSHVGSKNDQLSSVIIKQIAPMKNKYLSIQRHSNAPSFSNSQADTILAAATELLTTQDGSDDIACPTRMKRSGSVTTFTTGDGTIDSKAEMNALQNGINLVKAINFCSKLAPNIVGCASTPGTKMAVIRYTSNQEGMLWAHEYGHNTGLSHRSGSNNLMDNYVGTSKRRINQAECNSFLNN</sequence>
<evidence type="ECO:0000313" key="3">
    <source>
        <dbReference type="Proteomes" id="UP000315439"/>
    </source>
</evidence>
<keyword evidence="3" id="KW-1185">Reference proteome</keyword>
<dbReference type="OrthoDB" id="280747at2"/>
<feature type="signal peptide" evidence="1">
    <location>
        <begin position="1"/>
        <end position="22"/>
    </location>
</feature>
<dbReference type="AlphaFoldDB" id="A0A545UEY7"/>
<organism evidence="2 3">
    <name type="scientific">Aliikangiella coralliicola</name>
    <dbReference type="NCBI Taxonomy" id="2592383"/>
    <lineage>
        <taxon>Bacteria</taxon>
        <taxon>Pseudomonadati</taxon>
        <taxon>Pseudomonadota</taxon>
        <taxon>Gammaproteobacteria</taxon>
        <taxon>Oceanospirillales</taxon>
        <taxon>Pleioneaceae</taxon>
        <taxon>Aliikangiella</taxon>
    </lineage>
</organism>
<dbReference type="SUPFAM" id="SSF55486">
    <property type="entry name" value="Metalloproteases ('zincins'), catalytic domain"/>
    <property type="match status" value="1"/>
</dbReference>
<proteinExistence type="predicted"/>
<keyword evidence="1" id="KW-0732">Signal</keyword>
<evidence type="ECO:0000256" key="1">
    <source>
        <dbReference type="SAM" id="SignalP"/>
    </source>
</evidence>
<dbReference type="RefSeq" id="WP_142893278.1">
    <property type="nucleotide sequence ID" value="NZ_ML660163.1"/>
</dbReference>
<comment type="caution">
    <text evidence="2">The sequence shown here is derived from an EMBL/GenBank/DDBJ whole genome shotgun (WGS) entry which is preliminary data.</text>
</comment>
<dbReference type="EMBL" id="VIKS01000005">
    <property type="protein sequence ID" value="TQV88037.1"/>
    <property type="molecule type" value="Genomic_DNA"/>
</dbReference>
<evidence type="ECO:0000313" key="2">
    <source>
        <dbReference type="EMBL" id="TQV88037.1"/>
    </source>
</evidence>
<reference evidence="2 3" key="1">
    <citation type="submission" date="2019-07" db="EMBL/GenBank/DDBJ databases">
        <title>Draft genome for Aliikangiella sp. M105.</title>
        <authorList>
            <person name="Wang G."/>
        </authorList>
    </citation>
    <scope>NUCLEOTIDE SEQUENCE [LARGE SCALE GENOMIC DNA]</scope>
    <source>
        <strain evidence="2 3">M105</strain>
    </source>
</reference>
<dbReference type="Proteomes" id="UP000315439">
    <property type="component" value="Unassembled WGS sequence"/>
</dbReference>
<protein>
    <recommendedName>
        <fullName evidence="4">Peptidase M10 metallopeptidase domain-containing protein</fullName>
    </recommendedName>
</protein>
<name>A0A545UEY7_9GAMM</name>
<dbReference type="InterPro" id="IPR011024">
    <property type="entry name" value="G_crystallin-like"/>
</dbReference>
<feature type="chain" id="PRO_5022073605" description="Peptidase M10 metallopeptidase domain-containing protein" evidence="1">
    <location>
        <begin position="23"/>
        <end position="362"/>
    </location>
</feature>
<dbReference type="SUPFAM" id="SSF49695">
    <property type="entry name" value="gamma-Crystallin-like"/>
    <property type="match status" value="1"/>
</dbReference>
<dbReference type="Gene3D" id="2.60.20.10">
    <property type="entry name" value="Crystallins"/>
    <property type="match status" value="1"/>
</dbReference>
<gene>
    <name evidence="2" type="ORF">FLL46_09520</name>
</gene>
<accession>A0A545UEY7</accession>
<evidence type="ECO:0008006" key="4">
    <source>
        <dbReference type="Google" id="ProtNLM"/>
    </source>
</evidence>